<organism evidence="4 5">
    <name type="scientific">Hypothenemus hampei</name>
    <name type="common">Coffee berry borer</name>
    <dbReference type="NCBI Taxonomy" id="57062"/>
    <lineage>
        <taxon>Eukaryota</taxon>
        <taxon>Metazoa</taxon>
        <taxon>Ecdysozoa</taxon>
        <taxon>Arthropoda</taxon>
        <taxon>Hexapoda</taxon>
        <taxon>Insecta</taxon>
        <taxon>Pterygota</taxon>
        <taxon>Neoptera</taxon>
        <taxon>Endopterygota</taxon>
        <taxon>Coleoptera</taxon>
        <taxon>Polyphaga</taxon>
        <taxon>Cucujiformia</taxon>
        <taxon>Curculionidae</taxon>
        <taxon>Scolytinae</taxon>
        <taxon>Hypothenemus</taxon>
    </lineage>
</organism>
<feature type="transmembrane region" description="Helical" evidence="1">
    <location>
        <begin position="488"/>
        <end position="511"/>
    </location>
</feature>
<keyword evidence="5" id="KW-1185">Reference proteome</keyword>
<feature type="transmembrane region" description="Helical" evidence="1">
    <location>
        <begin position="275"/>
        <end position="299"/>
    </location>
</feature>
<evidence type="ECO:0000313" key="5">
    <source>
        <dbReference type="Proteomes" id="UP001566132"/>
    </source>
</evidence>
<gene>
    <name evidence="4" type="ORF">ABEB36_012249</name>
</gene>
<sequence length="646" mass="74127">MFINIVIVVLTSVLIHAEFRHETLLNANNGKCVAQIKLFLANFFDPTGDDLWALTMIDATAKIPSGILELNWVWPGNFDECLSISSNKTGVKGNYCVVTFSMDADSSDFLENVIQRPIGVREIPILPSMGVCVPNQCKAEDLESVLSMTTKDLHWNVVCQTKDSLDSEVKGFDIAVITFFASIIIVMMFSTLYDYAATRNYSEEPHAIVKAFSIKFNGQRLFKTSKAPGEFSSLNGIRFLSLMWIISYSNMTVVYSSPVSNILDLIDYFSSWKSLIFANATFAMDTFLVVTGMLVFYNYFKSQHQGLKFNIFQYYRHRYLRLTSALIPVVLICIVLPDFIGSGPYHPELDSAIGKPCRRFWWTKLLHVQNYVTDYSNFCVSQTWHVDMDWQLYFVSPIFLWILTKKPKIGVPILVAIVLASMGFDYYITWVKELPSTNFNGHIHDYNKHYYFNTHNRVSPWIIGGLLGFLLSKVKLNGDLHYVNFNKWFLRFIWPTVFAILVACVFAGSSAQTSQTYHPYFNAFFNAFARTAWALCIAWIILACSTGFGGIINSILSWNLFQILNRFSYSMYLIHLPILYCMVHSLKQPYYFTVFDLMYSYWGFITTTFLISIFWVLAFEMPIATIESYIFRIPSVKRSARAKTSP</sequence>
<dbReference type="EMBL" id="JBDJPC010000009">
    <property type="protein sequence ID" value="KAL1491688.1"/>
    <property type="molecule type" value="Genomic_DNA"/>
</dbReference>
<keyword evidence="2" id="KW-0732">Signal</keyword>
<dbReference type="PANTHER" id="PTHR11161">
    <property type="entry name" value="O-ACYLTRANSFERASE"/>
    <property type="match status" value="1"/>
</dbReference>
<evidence type="ECO:0000259" key="3">
    <source>
        <dbReference type="SMART" id="SM00703"/>
    </source>
</evidence>
<dbReference type="InterPro" id="IPR006621">
    <property type="entry name" value="Nose-resist-to-fluoxetine_N"/>
</dbReference>
<reference evidence="4 5" key="1">
    <citation type="submission" date="2024-05" db="EMBL/GenBank/DDBJ databases">
        <title>Genetic variation in Jamaican populations of the coffee berry borer (Hypothenemus hampei).</title>
        <authorList>
            <person name="Errbii M."/>
            <person name="Myrie A."/>
        </authorList>
    </citation>
    <scope>NUCLEOTIDE SEQUENCE [LARGE SCALE GENOMIC DNA]</scope>
    <source>
        <strain evidence="4">JA-Hopewell-2020-01-JO</strain>
        <tissue evidence="4">Whole body</tissue>
    </source>
</reference>
<keyword evidence="1" id="KW-0812">Transmembrane</keyword>
<feature type="signal peptide" evidence="2">
    <location>
        <begin position="1"/>
        <end position="17"/>
    </location>
</feature>
<feature type="transmembrane region" description="Helical" evidence="1">
    <location>
        <begin position="388"/>
        <end position="404"/>
    </location>
</feature>
<feature type="transmembrane region" description="Helical" evidence="1">
    <location>
        <begin position="411"/>
        <end position="430"/>
    </location>
</feature>
<dbReference type="Proteomes" id="UP001566132">
    <property type="component" value="Unassembled WGS sequence"/>
</dbReference>
<proteinExistence type="predicted"/>
<comment type="caution">
    <text evidence="4">The sequence shown here is derived from an EMBL/GenBank/DDBJ whole genome shotgun (WGS) entry which is preliminary data.</text>
</comment>
<feature type="chain" id="PRO_5044887096" description="Nose resistant-to-fluoxetine protein N-terminal domain-containing protein" evidence="2">
    <location>
        <begin position="18"/>
        <end position="646"/>
    </location>
</feature>
<keyword evidence="1" id="KW-0472">Membrane</keyword>
<evidence type="ECO:0000313" key="4">
    <source>
        <dbReference type="EMBL" id="KAL1491688.1"/>
    </source>
</evidence>
<feature type="domain" description="Nose resistant-to-fluoxetine protein N-terminal" evidence="3">
    <location>
        <begin position="29"/>
        <end position="165"/>
    </location>
</feature>
<evidence type="ECO:0000256" key="1">
    <source>
        <dbReference type="SAM" id="Phobius"/>
    </source>
</evidence>
<feature type="transmembrane region" description="Helical" evidence="1">
    <location>
        <begin position="458"/>
        <end position="476"/>
    </location>
</feature>
<feature type="transmembrane region" description="Helical" evidence="1">
    <location>
        <begin position="531"/>
        <end position="555"/>
    </location>
</feature>
<dbReference type="InterPro" id="IPR052728">
    <property type="entry name" value="O2_lipid_transport_reg"/>
</dbReference>
<keyword evidence="1" id="KW-1133">Transmembrane helix</keyword>
<feature type="transmembrane region" description="Helical" evidence="1">
    <location>
        <begin position="567"/>
        <end position="586"/>
    </location>
</feature>
<dbReference type="Pfam" id="PF20146">
    <property type="entry name" value="NRF"/>
    <property type="match status" value="1"/>
</dbReference>
<feature type="transmembrane region" description="Helical" evidence="1">
    <location>
        <begin position="174"/>
        <end position="193"/>
    </location>
</feature>
<accession>A0ABD1EAL2</accession>
<name>A0ABD1EAL2_HYPHA</name>
<evidence type="ECO:0000256" key="2">
    <source>
        <dbReference type="SAM" id="SignalP"/>
    </source>
</evidence>
<feature type="transmembrane region" description="Helical" evidence="1">
    <location>
        <begin position="598"/>
        <end position="619"/>
    </location>
</feature>
<dbReference type="PANTHER" id="PTHR11161:SF0">
    <property type="entry name" value="O-ACYLTRANSFERASE LIKE PROTEIN"/>
    <property type="match status" value="1"/>
</dbReference>
<dbReference type="Pfam" id="PF01757">
    <property type="entry name" value="Acyl_transf_3"/>
    <property type="match status" value="1"/>
</dbReference>
<feature type="transmembrane region" description="Helical" evidence="1">
    <location>
        <begin position="236"/>
        <end position="255"/>
    </location>
</feature>
<feature type="transmembrane region" description="Helical" evidence="1">
    <location>
        <begin position="319"/>
        <end position="340"/>
    </location>
</feature>
<dbReference type="InterPro" id="IPR002656">
    <property type="entry name" value="Acyl_transf_3_dom"/>
</dbReference>
<dbReference type="SMART" id="SM00703">
    <property type="entry name" value="NRF"/>
    <property type="match status" value="1"/>
</dbReference>
<dbReference type="AlphaFoldDB" id="A0ABD1EAL2"/>
<protein>
    <recommendedName>
        <fullName evidence="3">Nose resistant-to-fluoxetine protein N-terminal domain-containing protein</fullName>
    </recommendedName>
</protein>